<evidence type="ECO:0000313" key="2">
    <source>
        <dbReference type="Proteomes" id="UP000790709"/>
    </source>
</evidence>
<organism evidence="1 2">
    <name type="scientific">Leucogyrophana mollusca</name>
    <dbReference type="NCBI Taxonomy" id="85980"/>
    <lineage>
        <taxon>Eukaryota</taxon>
        <taxon>Fungi</taxon>
        <taxon>Dikarya</taxon>
        <taxon>Basidiomycota</taxon>
        <taxon>Agaricomycotina</taxon>
        <taxon>Agaricomycetes</taxon>
        <taxon>Agaricomycetidae</taxon>
        <taxon>Boletales</taxon>
        <taxon>Boletales incertae sedis</taxon>
        <taxon>Leucogyrophana</taxon>
    </lineage>
</organism>
<comment type="caution">
    <text evidence="1">The sequence shown here is derived from an EMBL/GenBank/DDBJ whole genome shotgun (WGS) entry which is preliminary data.</text>
</comment>
<keyword evidence="2" id="KW-1185">Reference proteome</keyword>
<proteinExistence type="predicted"/>
<name>A0ACB8BZP3_9AGAM</name>
<protein>
    <submittedName>
        <fullName evidence="1">NAD(P)-binding protein</fullName>
    </submittedName>
</protein>
<sequence length="296" mass="32305">MPSGNAIFCVANLFNVEGWVCVVTGGGTGIGLMIAQAFANNGAKVYITARRTDVLEQAVKQWGSSLQHPRGQLIALPCDVTSKDSIQQLVQEIEKNDNHVDLLVNNAGVVGEYTYTNEAESVEDISKLLFNEDMASWETVYRTNVIGYFFMATAFLPLLHAASRDHPWHIASVINISSNAGITRSAQDHYSYNASKAATIHLSTLLAQEFRKKAIRIRVNSIAPGPFPSEMYVGSSNQDNKSQIPAGDDYREKEGVPAGRPGRDEDMAQAALMLACNQYAYGQTLVIDGGYLLENP</sequence>
<reference evidence="1" key="1">
    <citation type="journal article" date="2021" name="New Phytol.">
        <title>Evolutionary innovations through gain and loss of genes in the ectomycorrhizal Boletales.</title>
        <authorList>
            <person name="Wu G."/>
            <person name="Miyauchi S."/>
            <person name="Morin E."/>
            <person name="Kuo A."/>
            <person name="Drula E."/>
            <person name="Varga T."/>
            <person name="Kohler A."/>
            <person name="Feng B."/>
            <person name="Cao Y."/>
            <person name="Lipzen A."/>
            <person name="Daum C."/>
            <person name="Hundley H."/>
            <person name="Pangilinan J."/>
            <person name="Johnson J."/>
            <person name="Barry K."/>
            <person name="LaButti K."/>
            <person name="Ng V."/>
            <person name="Ahrendt S."/>
            <person name="Min B."/>
            <person name="Choi I.G."/>
            <person name="Park H."/>
            <person name="Plett J.M."/>
            <person name="Magnuson J."/>
            <person name="Spatafora J.W."/>
            <person name="Nagy L.G."/>
            <person name="Henrissat B."/>
            <person name="Grigoriev I.V."/>
            <person name="Yang Z.L."/>
            <person name="Xu J."/>
            <person name="Martin F.M."/>
        </authorList>
    </citation>
    <scope>NUCLEOTIDE SEQUENCE</scope>
    <source>
        <strain evidence="1">KUC20120723A-06</strain>
    </source>
</reference>
<gene>
    <name evidence="1" type="ORF">BV22DRAFT_1054430</name>
</gene>
<dbReference type="EMBL" id="MU266330">
    <property type="protein sequence ID" value="KAH7930695.1"/>
    <property type="molecule type" value="Genomic_DNA"/>
</dbReference>
<accession>A0ACB8BZP3</accession>
<dbReference type="Proteomes" id="UP000790709">
    <property type="component" value="Unassembled WGS sequence"/>
</dbReference>
<evidence type="ECO:0000313" key="1">
    <source>
        <dbReference type="EMBL" id="KAH7930695.1"/>
    </source>
</evidence>